<evidence type="ECO:0000256" key="8">
    <source>
        <dbReference type="ARBA" id="ARBA00022490"/>
    </source>
</evidence>
<dbReference type="Gene3D" id="1.10.150.50">
    <property type="entry name" value="Transcription Factor, Ets-1"/>
    <property type="match status" value="1"/>
</dbReference>
<feature type="compositionally biased region" description="Low complexity" evidence="13">
    <location>
        <begin position="362"/>
        <end position="378"/>
    </location>
</feature>
<keyword evidence="6 12" id="KW-0728">SH3 domain</keyword>
<feature type="compositionally biased region" description="Low complexity" evidence="13">
    <location>
        <begin position="476"/>
        <end position="489"/>
    </location>
</feature>
<dbReference type="Pfam" id="PF03983">
    <property type="entry name" value="SHD1"/>
    <property type="match status" value="1"/>
</dbReference>
<dbReference type="Gene3D" id="2.30.30.40">
    <property type="entry name" value="SH3 Domains"/>
    <property type="match status" value="3"/>
</dbReference>
<feature type="domain" description="SH3" evidence="14">
    <location>
        <begin position="388"/>
        <end position="453"/>
    </location>
</feature>
<evidence type="ECO:0000256" key="5">
    <source>
        <dbReference type="ARBA" id="ARBA00020357"/>
    </source>
</evidence>
<feature type="domain" description="SH3" evidence="14">
    <location>
        <begin position="76"/>
        <end position="144"/>
    </location>
</feature>
<evidence type="ECO:0000256" key="11">
    <source>
        <dbReference type="ARBA" id="ARBA00023136"/>
    </source>
</evidence>
<dbReference type="Pfam" id="PF00018">
    <property type="entry name" value="SH3_1"/>
    <property type="match status" value="1"/>
</dbReference>
<dbReference type="GO" id="GO:0030833">
    <property type="term" value="P:regulation of actin filament polymerization"/>
    <property type="evidence" value="ECO:0007669"/>
    <property type="project" value="TreeGrafter"/>
</dbReference>
<reference evidence="16" key="1">
    <citation type="submission" date="2016-09" db="EMBL/GenBank/DDBJ databases">
        <authorList>
            <person name="Jeantristanb JTB J.-T."/>
            <person name="Ricardo R."/>
        </authorList>
    </citation>
    <scope>NUCLEOTIDE SEQUENCE [LARGE SCALE GENOMIC DNA]</scope>
</reference>
<feature type="region of interest" description="Disordered" evidence="13">
    <location>
        <begin position="834"/>
        <end position="941"/>
    </location>
</feature>
<feature type="compositionally biased region" description="Pro residues" evidence="13">
    <location>
        <begin position="466"/>
        <end position="475"/>
    </location>
</feature>
<evidence type="ECO:0000313" key="16">
    <source>
        <dbReference type="Proteomes" id="UP000198372"/>
    </source>
</evidence>
<keyword evidence="11" id="KW-0472">Membrane</keyword>
<feature type="compositionally biased region" description="Polar residues" evidence="13">
    <location>
        <begin position="1176"/>
        <end position="1189"/>
    </location>
</feature>
<evidence type="ECO:0000256" key="12">
    <source>
        <dbReference type="PROSITE-ProRule" id="PRU00192"/>
    </source>
</evidence>
<dbReference type="InterPro" id="IPR036028">
    <property type="entry name" value="SH3-like_dom_sf"/>
</dbReference>
<dbReference type="GO" id="GO:0043130">
    <property type="term" value="F:ubiquitin binding"/>
    <property type="evidence" value="ECO:0007669"/>
    <property type="project" value="InterPro"/>
</dbReference>
<dbReference type="InterPro" id="IPR001452">
    <property type="entry name" value="SH3_domain"/>
</dbReference>
<keyword evidence="16" id="KW-1185">Reference proteome</keyword>
<feature type="compositionally biased region" description="Low complexity" evidence="13">
    <location>
        <begin position="1129"/>
        <end position="1140"/>
    </location>
</feature>
<organism evidence="15 16">
    <name type="scientific">Microbotryum intermedium</name>
    <dbReference type="NCBI Taxonomy" id="269621"/>
    <lineage>
        <taxon>Eukaryota</taxon>
        <taxon>Fungi</taxon>
        <taxon>Dikarya</taxon>
        <taxon>Basidiomycota</taxon>
        <taxon>Pucciniomycotina</taxon>
        <taxon>Microbotryomycetes</taxon>
        <taxon>Microbotryales</taxon>
        <taxon>Microbotryaceae</taxon>
        <taxon>Microbotryum</taxon>
    </lineage>
</organism>
<dbReference type="GO" id="GO:0005737">
    <property type="term" value="C:cytoplasm"/>
    <property type="evidence" value="ECO:0007669"/>
    <property type="project" value="UniProtKB-SubCell"/>
</dbReference>
<dbReference type="EMBL" id="FMSP01000002">
    <property type="protein sequence ID" value="SCV67798.1"/>
    <property type="molecule type" value="Genomic_DNA"/>
</dbReference>
<dbReference type="GO" id="GO:0000147">
    <property type="term" value="P:actin cortical patch assembly"/>
    <property type="evidence" value="ECO:0007669"/>
    <property type="project" value="TreeGrafter"/>
</dbReference>
<evidence type="ECO:0000256" key="4">
    <source>
        <dbReference type="ARBA" id="ARBA00007948"/>
    </source>
</evidence>
<feature type="compositionally biased region" description="Acidic residues" evidence="13">
    <location>
        <begin position="491"/>
        <end position="500"/>
    </location>
</feature>
<feature type="region of interest" description="Disordered" evidence="13">
    <location>
        <begin position="782"/>
        <end position="806"/>
    </location>
</feature>
<feature type="compositionally biased region" description="Polar residues" evidence="13">
    <location>
        <begin position="1145"/>
        <end position="1158"/>
    </location>
</feature>
<feature type="compositionally biased region" description="Pro residues" evidence="13">
    <location>
        <begin position="343"/>
        <end position="361"/>
    </location>
</feature>
<evidence type="ECO:0000256" key="1">
    <source>
        <dbReference type="ARBA" id="ARBA00004170"/>
    </source>
</evidence>
<dbReference type="Gene3D" id="2.30.30.700">
    <property type="entry name" value="SLA1 homology domain 1"/>
    <property type="match status" value="1"/>
</dbReference>
<evidence type="ECO:0000256" key="9">
    <source>
        <dbReference type="ARBA" id="ARBA00022583"/>
    </source>
</evidence>
<feature type="region of interest" description="Disordered" evidence="13">
    <location>
        <begin position="1221"/>
        <end position="1240"/>
    </location>
</feature>
<feature type="compositionally biased region" description="Polar residues" evidence="13">
    <location>
        <begin position="561"/>
        <end position="570"/>
    </location>
</feature>
<evidence type="ECO:0000256" key="7">
    <source>
        <dbReference type="ARBA" id="ARBA00022475"/>
    </source>
</evidence>
<keyword evidence="8" id="KW-0963">Cytoplasm</keyword>
<dbReference type="InterPro" id="IPR013182">
    <property type="entry name" value="DUF1720"/>
</dbReference>
<dbReference type="InterPro" id="IPR007131">
    <property type="entry name" value="SHD1"/>
</dbReference>
<dbReference type="GO" id="GO:0030674">
    <property type="term" value="F:protein-macromolecule adaptor activity"/>
    <property type="evidence" value="ECO:0007669"/>
    <property type="project" value="InterPro"/>
</dbReference>
<proteinExistence type="inferred from homology"/>
<dbReference type="Proteomes" id="UP000198372">
    <property type="component" value="Unassembled WGS sequence"/>
</dbReference>
<evidence type="ECO:0000256" key="3">
    <source>
        <dbReference type="ARBA" id="ARBA00004496"/>
    </source>
</evidence>
<name>A0A238F9E0_9BASI</name>
<dbReference type="AlphaFoldDB" id="A0A238F9E0"/>
<feature type="region of interest" description="Disordered" evidence="13">
    <location>
        <begin position="311"/>
        <end position="387"/>
    </location>
</feature>
<feature type="compositionally biased region" description="Basic and acidic residues" evidence="13">
    <location>
        <begin position="576"/>
        <end position="600"/>
    </location>
</feature>
<evidence type="ECO:0000256" key="10">
    <source>
        <dbReference type="ARBA" id="ARBA00022737"/>
    </source>
</evidence>
<dbReference type="GO" id="GO:0042802">
    <property type="term" value="F:identical protein binding"/>
    <property type="evidence" value="ECO:0007669"/>
    <property type="project" value="InterPro"/>
</dbReference>
<feature type="compositionally biased region" description="Polar residues" evidence="13">
    <location>
        <begin position="1104"/>
        <end position="1114"/>
    </location>
</feature>
<feature type="compositionally biased region" description="Low complexity" evidence="13">
    <location>
        <begin position="902"/>
        <end position="927"/>
    </location>
</feature>
<dbReference type="PANTHER" id="PTHR15735:SF19">
    <property type="entry name" value="ACTIN CYTOSKELETON-REGULATORY COMPLEX PROTEIN SLA1"/>
    <property type="match status" value="1"/>
</dbReference>
<dbReference type="SUPFAM" id="SSF50044">
    <property type="entry name" value="SH3-domain"/>
    <property type="match status" value="3"/>
</dbReference>
<keyword evidence="7" id="KW-1003">Cell membrane</keyword>
<dbReference type="PANTHER" id="PTHR15735">
    <property type="entry name" value="FCH AND DOUBLE SH3 DOMAINS PROTEIN"/>
    <property type="match status" value="1"/>
</dbReference>
<feature type="region of interest" description="Disordered" evidence="13">
    <location>
        <begin position="1089"/>
        <end position="1158"/>
    </location>
</feature>
<dbReference type="GO" id="GO:0006897">
    <property type="term" value="P:endocytosis"/>
    <property type="evidence" value="ECO:0007669"/>
    <property type="project" value="UniProtKB-KW"/>
</dbReference>
<dbReference type="STRING" id="269621.A0A238F9E0"/>
<feature type="region of interest" description="Disordered" evidence="13">
    <location>
        <begin position="1171"/>
        <end position="1195"/>
    </location>
</feature>
<dbReference type="Pfam" id="PF14604">
    <property type="entry name" value="SH3_9"/>
    <property type="match status" value="1"/>
</dbReference>
<comment type="subcellular location">
    <subcellularLocation>
        <location evidence="2">Cell membrane</location>
    </subcellularLocation>
    <subcellularLocation>
        <location evidence="3">Cytoplasm</location>
    </subcellularLocation>
    <subcellularLocation>
        <location evidence="1">Membrane</location>
        <topology evidence="1">Peripheral membrane protein</topology>
    </subcellularLocation>
</comment>
<feature type="compositionally biased region" description="Basic and acidic residues" evidence="13">
    <location>
        <begin position="515"/>
        <end position="550"/>
    </location>
</feature>
<evidence type="ECO:0000259" key="14">
    <source>
        <dbReference type="PROSITE" id="PS50002"/>
    </source>
</evidence>
<dbReference type="GO" id="GO:0008092">
    <property type="term" value="F:cytoskeletal protein binding"/>
    <property type="evidence" value="ECO:0007669"/>
    <property type="project" value="InterPro"/>
</dbReference>
<protein>
    <recommendedName>
        <fullName evidence="5">Actin cytoskeleton-regulatory complex protein SLA1</fullName>
    </recommendedName>
</protein>
<dbReference type="GO" id="GO:0005886">
    <property type="term" value="C:plasma membrane"/>
    <property type="evidence" value="ECO:0007669"/>
    <property type="project" value="UniProtKB-SubCell"/>
</dbReference>
<dbReference type="GO" id="GO:0005634">
    <property type="term" value="C:nucleus"/>
    <property type="evidence" value="ECO:0007669"/>
    <property type="project" value="TreeGrafter"/>
</dbReference>
<evidence type="ECO:0000313" key="15">
    <source>
        <dbReference type="EMBL" id="SCV67798.1"/>
    </source>
</evidence>
<feature type="compositionally biased region" description="Polar residues" evidence="13">
    <location>
        <begin position="835"/>
        <end position="866"/>
    </location>
</feature>
<sequence>MASTGRGVGCTYSSLRKAEFEYVATTEDELSVHEGQLVWIIEDDDPEWHKVKIKSADSMAAPQIGLVPASYLTSAPVLRLVRAMYDYSPALNEEGVPDNDEELAITEGEELSLVEEEEDWCLVLRGDGQGAGFVPTSYIEDADAVHHEAGPVDQPADVSEEEEEEYIPVAASAAAASTYTGSLLPPPQRNPSTVSATNVKTWAVTEIDKKKKKKKGTLGVGNGALFFASESDKVGLNSGFCSTTTCRMLTSHRHLTQTPVQQYPLSSLQDITTEKFKHLHLSFPSSPEPLHFVIGSKDIFEEIVDKIEADRASSGSTAAKAASPAVPAAPRPPPVAAAAAAPIAPPPPAATSGYMPPPPPIGSASSSNIIPSAPSTPARNGGSSTPVGSEANAVALYDFEPQGDDEIAIVEGERVILIDDGSTSDDPDWAKIRKVGSNVEGVVPASYIELDPGASAVGTAAKRSIPAPPSVPAPVPGHAAAPRARSRPTAYDEEEEERREEEERAAAAIISNQLLDEKRAQMARDREAKAERASKREAEKERQRHARMESQPRAAPIPVPTSKSGLTQLGSDDDAEPSRRSRSSREAGGKSSRDKAVRKPDASKIRIWKDRTGQFKVEAEFIGLKDNKIRLHKLNGVIIEVPLEKMSSEDTAWLKKEMGGGDEQRRDRSSREASSSRHSSSKSTSQSQSKKQNTTDWFEFFLNAGCDIDACQRYARNADNEGIEDSLIPDLEESNLRSLGLKEGDIIRVRRYLKEKYAGPPPPTKSDREEQIAADARMSLALQNGRPTPPAPGLFSGPDGKLRRGRRNTANNRTAAGAVDPNALVAAGSEIAKTRGSTPVASTISAQSTGATSLDPTKRSSSTQPQVGGFDDDAWEVKPSPSPAPPAPAPVAASAPPPAPAAPASAPAPAATAPAPAPAPAVSSPATETPPVQAPARTGSAAGLTYNDGLLAQLGIGNNVQRPSSTPTASTAQMNTLAVPAYNPNAPRGPITPIAANQGLLAPLVPTRTGFNPTPLMPMATGFNAMQPQFTGIPSPVMVMSQPTGFVGMNAAAPMQMQPTGMNFQTTPQPTGFMQPQPTGFMQPQPTGYMQQPQPTGFMLPQPTGYNPQASVFGQQQPAPFQQPPQQPQQPQQQQPIQFNPMPPSSNGSAPAQNANKSAQFEPTNIFASMKDGTFASGSTQLGPQQANKYDSLRPQPTGFAGGAIQAQPTGFGIMQPQMTGYNPSFNGQQQQQGGYGGFR</sequence>
<feature type="region of interest" description="Disordered" evidence="13">
    <location>
        <begin position="461"/>
        <end position="600"/>
    </location>
</feature>
<feature type="region of interest" description="Disordered" evidence="13">
    <location>
        <begin position="656"/>
        <end position="691"/>
    </location>
</feature>
<dbReference type="PROSITE" id="PS50002">
    <property type="entry name" value="SH3"/>
    <property type="match status" value="2"/>
</dbReference>
<dbReference type="SMART" id="SM00326">
    <property type="entry name" value="SH3"/>
    <property type="match status" value="3"/>
</dbReference>
<dbReference type="Pfam" id="PF08226">
    <property type="entry name" value="DUF1720"/>
    <property type="match status" value="1"/>
</dbReference>
<evidence type="ECO:0000256" key="6">
    <source>
        <dbReference type="ARBA" id="ARBA00022443"/>
    </source>
</evidence>
<accession>A0A238F9E0</accession>
<feature type="compositionally biased region" description="Pro residues" evidence="13">
    <location>
        <begin position="880"/>
        <end position="901"/>
    </location>
</feature>
<dbReference type="Pfam" id="PF24081">
    <property type="entry name" value="PH_SLA1"/>
    <property type="match status" value="1"/>
</dbReference>
<dbReference type="InterPro" id="IPR056996">
    <property type="entry name" value="PH_SLA1"/>
</dbReference>
<evidence type="ECO:0000256" key="13">
    <source>
        <dbReference type="SAM" id="MobiDB-lite"/>
    </source>
</evidence>
<keyword evidence="10" id="KW-0677">Repeat</keyword>
<feature type="compositionally biased region" description="Low complexity" evidence="13">
    <location>
        <begin position="676"/>
        <end position="691"/>
    </location>
</feature>
<keyword evidence="9" id="KW-0254">Endocytosis</keyword>
<evidence type="ECO:0000256" key="2">
    <source>
        <dbReference type="ARBA" id="ARBA00004236"/>
    </source>
</evidence>
<gene>
    <name evidence="15" type="ORF">BQ2448_5409</name>
</gene>
<dbReference type="OrthoDB" id="5971719at2759"/>
<comment type="similarity">
    <text evidence="4">Belongs to the SLA1 family.</text>
</comment>
<dbReference type="InterPro" id="IPR013761">
    <property type="entry name" value="SAM/pointed_sf"/>
</dbReference>
<feature type="compositionally biased region" description="Basic and acidic residues" evidence="13">
    <location>
        <begin position="656"/>
        <end position="675"/>
    </location>
</feature>